<evidence type="ECO:0000313" key="6">
    <source>
        <dbReference type="Proteomes" id="UP000070186"/>
    </source>
</evidence>
<evidence type="ECO:0000259" key="4">
    <source>
        <dbReference type="Pfam" id="PF12890"/>
    </source>
</evidence>
<dbReference type="AlphaFoldDB" id="A0A133XF62"/>
<dbReference type="InterPro" id="IPR050138">
    <property type="entry name" value="DHOase/Allantoinase_Hydrolase"/>
</dbReference>
<dbReference type="InterPro" id="IPR013108">
    <property type="entry name" value="Amidohydro_3"/>
</dbReference>
<keyword evidence="1" id="KW-0862">Zinc</keyword>
<dbReference type="NCBIfam" id="TIGR00857">
    <property type="entry name" value="pyrC_multi"/>
    <property type="match status" value="1"/>
</dbReference>
<dbReference type="Gene3D" id="2.30.40.10">
    <property type="entry name" value="Urease, subunit C, domain 1"/>
    <property type="match status" value="1"/>
</dbReference>
<dbReference type="InterPro" id="IPR032466">
    <property type="entry name" value="Metal_Hydrolase"/>
</dbReference>
<reference evidence="5 6" key="1">
    <citation type="submission" date="2015-12" db="EMBL/GenBank/DDBJ databases">
        <title>Nitrous oxide reduction kinetics distinguish bacteria harboring typical versus atypical NosZ.</title>
        <authorList>
            <person name="Yoon S."/>
            <person name="Nissen S."/>
            <person name="Park D."/>
            <person name="Sanford R.A."/>
            <person name="Loeffler F.E."/>
        </authorList>
    </citation>
    <scope>NUCLEOTIDE SEQUENCE [LARGE SCALE GENOMIC DNA]</scope>
    <source>
        <strain evidence="5 6">ATCC BAA-841</strain>
    </source>
</reference>
<feature type="domain" description="Dihydroorotase catalytic" evidence="4">
    <location>
        <begin position="53"/>
        <end position="229"/>
    </location>
</feature>
<keyword evidence="2" id="KW-0665">Pyrimidine biosynthesis</keyword>
<dbReference type="InterPro" id="IPR024403">
    <property type="entry name" value="DHOase_cat"/>
</dbReference>
<gene>
    <name evidence="5" type="ORF">AT959_16610</name>
</gene>
<keyword evidence="6" id="KW-1185">Reference proteome</keyword>
<dbReference type="Proteomes" id="UP000070186">
    <property type="component" value="Unassembled WGS sequence"/>
</dbReference>
<dbReference type="Pfam" id="PF07969">
    <property type="entry name" value="Amidohydro_3"/>
    <property type="match status" value="1"/>
</dbReference>
<dbReference type="Gene3D" id="3.20.20.140">
    <property type="entry name" value="Metal-dependent hydrolases"/>
    <property type="match status" value="1"/>
</dbReference>
<sequence length="416" mass="43530">MNIVIENGRVIDPKNGVDRSNASLYIAAGKIAGLGQAPAGFVADKVIDAAGCVVCPGLIDLGARLNSIEAELAAAVAGGVTSVVVPPDADPPLDEPELADRLVHRGEEIGKARVLPLGALTLGLKGERLAELAGLKKAGCVAFSQANKPVIDTEALLRAMEYAATFDFAVWLQPQDYWLSRNGIAHEGEVASRLGLAGIPVAAETIAIATIVQLVRDTGCRVHLTRISSAAGMALIQRAQHDGLPVTCDVGVHHLLLTENDIGFFNPHARFCPPLRAQNDRLALSTAAVSGLAAICSDHTPVGADDKLLPFGEAKPGATGLEVLLPLTLKWAETAKVSLLDAIARITCGPAEILGLESGHLALGATADVCIFDPQATWQLTPEALKSRGKNSPWQGYMMTGQVRSTLVGGRVVFSR</sequence>
<feature type="domain" description="Amidohydrolase 3" evidence="3">
    <location>
        <begin position="296"/>
        <end position="414"/>
    </location>
</feature>
<accession>A0A133XF62</accession>
<name>A0A133XF62_9RHOO</name>
<dbReference type="Pfam" id="PF12890">
    <property type="entry name" value="DHOase"/>
    <property type="match status" value="1"/>
</dbReference>
<evidence type="ECO:0000259" key="3">
    <source>
        <dbReference type="Pfam" id="PF07969"/>
    </source>
</evidence>
<dbReference type="GO" id="GO:0004151">
    <property type="term" value="F:dihydroorotase activity"/>
    <property type="evidence" value="ECO:0007669"/>
    <property type="project" value="InterPro"/>
</dbReference>
<dbReference type="GO" id="GO:0006221">
    <property type="term" value="P:pyrimidine nucleotide biosynthetic process"/>
    <property type="evidence" value="ECO:0007669"/>
    <property type="project" value="UniProtKB-KW"/>
</dbReference>
<dbReference type="CDD" id="cd01317">
    <property type="entry name" value="DHOase_IIa"/>
    <property type="match status" value="1"/>
</dbReference>
<comment type="caution">
    <text evidence="5">The sequence shown here is derived from an EMBL/GenBank/DDBJ whole genome shotgun (WGS) entry which is preliminary data.</text>
</comment>
<evidence type="ECO:0000256" key="1">
    <source>
        <dbReference type="ARBA" id="ARBA00022833"/>
    </source>
</evidence>
<dbReference type="GO" id="GO:0006145">
    <property type="term" value="P:purine nucleobase catabolic process"/>
    <property type="evidence" value="ECO:0007669"/>
    <property type="project" value="TreeGrafter"/>
</dbReference>
<dbReference type="PANTHER" id="PTHR43668">
    <property type="entry name" value="ALLANTOINASE"/>
    <property type="match status" value="1"/>
</dbReference>
<dbReference type="SUPFAM" id="SSF51556">
    <property type="entry name" value="Metallo-dependent hydrolases"/>
    <property type="match status" value="1"/>
</dbReference>
<dbReference type="SUPFAM" id="SSF51338">
    <property type="entry name" value="Composite domain of metallo-dependent hydrolases"/>
    <property type="match status" value="1"/>
</dbReference>
<evidence type="ECO:0000256" key="2">
    <source>
        <dbReference type="ARBA" id="ARBA00022975"/>
    </source>
</evidence>
<dbReference type="GO" id="GO:0046872">
    <property type="term" value="F:metal ion binding"/>
    <property type="evidence" value="ECO:0007669"/>
    <property type="project" value="InterPro"/>
</dbReference>
<dbReference type="EMBL" id="LODL01000035">
    <property type="protein sequence ID" value="KXB29563.1"/>
    <property type="molecule type" value="Genomic_DNA"/>
</dbReference>
<dbReference type="GO" id="GO:0005737">
    <property type="term" value="C:cytoplasm"/>
    <property type="evidence" value="ECO:0007669"/>
    <property type="project" value="TreeGrafter"/>
</dbReference>
<protein>
    <submittedName>
        <fullName evidence="5">Dihydroorotase</fullName>
    </submittedName>
</protein>
<dbReference type="PANTHER" id="PTHR43668:SF2">
    <property type="entry name" value="ALLANTOINASE"/>
    <property type="match status" value="1"/>
</dbReference>
<evidence type="ECO:0000313" key="5">
    <source>
        <dbReference type="EMBL" id="KXB29563.1"/>
    </source>
</evidence>
<dbReference type="InterPro" id="IPR004722">
    <property type="entry name" value="DHOase"/>
</dbReference>
<dbReference type="NCBIfam" id="NF005791">
    <property type="entry name" value="PRK07627.1"/>
    <property type="match status" value="1"/>
</dbReference>
<dbReference type="RefSeq" id="WP_066885427.1">
    <property type="nucleotide sequence ID" value="NZ_LODL01000035.1"/>
</dbReference>
<proteinExistence type="predicted"/>
<organism evidence="5 6">
    <name type="scientific">Dechloromonas denitrificans</name>
    <dbReference type="NCBI Taxonomy" id="281362"/>
    <lineage>
        <taxon>Bacteria</taxon>
        <taxon>Pseudomonadati</taxon>
        <taxon>Pseudomonadota</taxon>
        <taxon>Betaproteobacteria</taxon>
        <taxon>Rhodocyclales</taxon>
        <taxon>Azonexaceae</taxon>
        <taxon>Dechloromonas</taxon>
    </lineage>
</organism>
<dbReference type="InterPro" id="IPR011059">
    <property type="entry name" value="Metal-dep_hydrolase_composite"/>
</dbReference>
<dbReference type="GO" id="GO:0004038">
    <property type="term" value="F:allantoinase activity"/>
    <property type="evidence" value="ECO:0007669"/>
    <property type="project" value="TreeGrafter"/>
</dbReference>
<dbReference type="STRING" id="281362.AT959_16610"/>